<proteinExistence type="predicted"/>
<organism evidence="1 2">
    <name type="scientific">Mesorhizobium sangaii</name>
    <dbReference type="NCBI Taxonomy" id="505389"/>
    <lineage>
        <taxon>Bacteria</taxon>
        <taxon>Pseudomonadati</taxon>
        <taxon>Pseudomonadota</taxon>
        <taxon>Alphaproteobacteria</taxon>
        <taxon>Hyphomicrobiales</taxon>
        <taxon>Phyllobacteriaceae</taxon>
        <taxon>Mesorhizobium</taxon>
    </lineage>
</organism>
<reference evidence="1 2" key="1">
    <citation type="submission" date="2020-08" db="EMBL/GenBank/DDBJ databases">
        <title>Genomic Encyclopedia of Type Strains, Phase IV (KMG-IV): sequencing the most valuable type-strain genomes for metagenomic binning, comparative biology and taxonomic classification.</title>
        <authorList>
            <person name="Goeker M."/>
        </authorList>
    </citation>
    <scope>NUCLEOTIDE SEQUENCE [LARGE SCALE GENOMIC DNA]</scope>
    <source>
        <strain evidence="1 2">DSM 100039</strain>
    </source>
</reference>
<protein>
    <submittedName>
        <fullName evidence="1">Uncharacterized protein</fullName>
    </submittedName>
</protein>
<dbReference type="Proteomes" id="UP000556329">
    <property type="component" value="Unassembled WGS sequence"/>
</dbReference>
<name>A0A841PFP9_9HYPH</name>
<evidence type="ECO:0000313" key="2">
    <source>
        <dbReference type="Proteomes" id="UP000556329"/>
    </source>
</evidence>
<sequence>MDFLVAEVGIEDAVVVGWPEGDELAAKTVGVRK</sequence>
<dbReference type="EMBL" id="JACHEF010000012">
    <property type="protein sequence ID" value="MBB6414017.1"/>
    <property type="molecule type" value="Genomic_DNA"/>
</dbReference>
<evidence type="ECO:0000313" key="1">
    <source>
        <dbReference type="EMBL" id="MBB6414017.1"/>
    </source>
</evidence>
<gene>
    <name evidence="1" type="ORF">HNQ71_006726</name>
</gene>
<dbReference type="AlphaFoldDB" id="A0A841PFP9"/>
<accession>A0A841PFP9</accession>
<comment type="caution">
    <text evidence="1">The sequence shown here is derived from an EMBL/GenBank/DDBJ whole genome shotgun (WGS) entry which is preliminary data.</text>
</comment>
<keyword evidence="2" id="KW-1185">Reference proteome</keyword>